<dbReference type="Proteomes" id="UP001318040">
    <property type="component" value="Chromosome 33"/>
</dbReference>
<dbReference type="KEGG" id="pmrn:116948446"/>
<organism evidence="5 6">
    <name type="scientific">Petromyzon marinus</name>
    <name type="common">Sea lamprey</name>
    <dbReference type="NCBI Taxonomy" id="7757"/>
    <lineage>
        <taxon>Eukaryota</taxon>
        <taxon>Metazoa</taxon>
        <taxon>Chordata</taxon>
        <taxon>Craniata</taxon>
        <taxon>Vertebrata</taxon>
        <taxon>Cyclostomata</taxon>
        <taxon>Hyperoartia</taxon>
        <taxon>Petromyzontiformes</taxon>
        <taxon>Petromyzontidae</taxon>
        <taxon>Petromyzon</taxon>
    </lineage>
</organism>
<dbReference type="FunFam" id="2.60.120.200:FF:000023">
    <property type="entry name" value="Galectin"/>
    <property type="match status" value="1"/>
</dbReference>
<dbReference type="PROSITE" id="PS51304">
    <property type="entry name" value="GALECTIN"/>
    <property type="match status" value="2"/>
</dbReference>
<dbReference type="Pfam" id="PF00337">
    <property type="entry name" value="Gal-bind_lectin"/>
    <property type="match status" value="2"/>
</dbReference>
<evidence type="ECO:0000259" key="4">
    <source>
        <dbReference type="PROSITE" id="PS51304"/>
    </source>
</evidence>
<evidence type="ECO:0000313" key="6">
    <source>
        <dbReference type="RefSeq" id="XP_032821018.1"/>
    </source>
</evidence>
<feature type="domain" description="Galectin" evidence="4">
    <location>
        <begin position="18"/>
        <end position="151"/>
    </location>
</feature>
<evidence type="ECO:0000256" key="1">
    <source>
        <dbReference type="ARBA" id="ARBA00022734"/>
    </source>
</evidence>
<dbReference type="SUPFAM" id="SSF49899">
    <property type="entry name" value="Concanavalin A-like lectins/glucanases"/>
    <property type="match status" value="2"/>
</dbReference>
<evidence type="ECO:0000256" key="2">
    <source>
        <dbReference type="ARBA" id="ARBA00022737"/>
    </source>
</evidence>
<dbReference type="RefSeq" id="XP_032821018.1">
    <property type="nucleotide sequence ID" value="XM_032965127.1"/>
</dbReference>
<dbReference type="InterPro" id="IPR013320">
    <property type="entry name" value="ConA-like_dom_sf"/>
</dbReference>
<evidence type="ECO:0000313" key="5">
    <source>
        <dbReference type="Proteomes" id="UP001318040"/>
    </source>
</evidence>
<dbReference type="InterPro" id="IPR044156">
    <property type="entry name" value="Galectin-like"/>
</dbReference>
<keyword evidence="5" id="KW-1185">Reference proteome</keyword>
<keyword evidence="1 3" id="KW-0430">Lectin</keyword>
<dbReference type="InterPro" id="IPR001079">
    <property type="entry name" value="Galectin_CRD"/>
</dbReference>
<name>A0AAJ7X5Q1_PETMA</name>
<keyword evidence="2" id="KW-0677">Repeat</keyword>
<dbReference type="AlphaFoldDB" id="A0AAJ7X5Q1"/>
<dbReference type="PANTHER" id="PTHR11346">
    <property type="entry name" value="GALECTIN"/>
    <property type="match status" value="1"/>
</dbReference>
<feature type="domain" description="Galectin" evidence="4">
    <location>
        <begin position="197"/>
        <end position="326"/>
    </location>
</feature>
<dbReference type="CDD" id="cd00070">
    <property type="entry name" value="GLECT"/>
    <property type="match status" value="2"/>
</dbReference>
<proteinExistence type="predicted"/>
<reference evidence="6" key="1">
    <citation type="submission" date="2025-08" db="UniProtKB">
        <authorList>
            <consortium name="RefSeq"/>
        </authorList>
    </citation>
    <scope>IDENTIFICATION</scope>
    <source>
        <tissue evidence="6">Sperm</tissue>
    </source>
</reference>
<sequence>MAFYAPAQSDIVNPAIPYVGMIFGGLSDGKMVMIKGMVPHHSSRFQIDFQCGSSVTPRADVAFHFNPRWDEGPQQVVCNTLQRQAWGKEQRAYNTIMRGQAFEIIFMVSNHSFKVAVNGSHFMEYPHRIHFASVDTLSISGAVNVYSISFTQNQMIPQPFPSTYPSTQMMPPQFMPAQPPPYPGGLMTLAVNPAVPYSCDIPGGLYTGRIIIMNGVVSPKAHRFTVNLQIKGGQVVLHLNPRFDEHAFVRNSLLNKSWGSEERQVPFFPFNRGQGFQMNIQCDATDYKVSINGQHLFSYNHRVSPVGRAVKLEVTGDVTLTNVQLQ</sequence>
<dbReference type="GO" id="GO:0030246">
    <property type="term" value="F:carbohydrate binding"/>
    <property type="evidence" value="ECO:0007669"/>
    <property type="project" value="UniProtKB-UniRule"/>
</dbReference>
<dbReference type="SMART" id="SM00908">
    <property type="entry name" value="Gal-bind_lectin"/>
    <property type="match status" value="2"/>
</dbReference>
<dbReference type="SMART" id="SM00276">
    <property type="entry name" value="GLECT"/>
    <property type="match status" value="2"/>
</dbReference>
<dbReference type="PANTHER" id="PTHR11346:SF147">
    <property type="entry name" value="GALECTIN"/>
    <property type="match status" value="1"/>
</dbReference>
<gene>
    <name evidence="6" type="primary">LOC116948446</name>
</gene>
<protein>
    <recommendedName>
        <fullName evidence="3">Galectin</fullName>
    </recommendedName>
</protein>
<accession>A0AAJ7X5Q1</accession>
<dbReference type="Gene3D" id="2.60.120.200">
    <property type="match status" value="2"/>
</dbReference>
<evidence type="ECO:0000256" key="3">
    <source>
        <dbReference type="RuleBase" id="RU102079"/>
    </source>
</evidence>
<dbReference type="FunFam" id="2.60.120.200:FF:000124">
    <property type="entry name" value="Galectin-4"/>
    <property type="match status" value="1"/>
</dbReference>